<feature type="transmembrane region" description="Helical" evidence="1">
    <location>
        <begin position="280"/>
        <end position="297"/>
    </location>
</feature>
<gene>
    <name evidence="3" type="ORF">NDK47_16315</name>
</gene>
<feature type="transmembrane region" description="Helical" evidence="1">
    <location>
        <begin position="116"/>
        <end position="131"/>
    </location>
</feature>
<feature type="transmembrane region" description="Helical" evidence="1">
    <location>
        <begin position="93"/>
        <end position="110"/>
    </location>
</feature>
<dbReference type="InterPro" id="IPR052529">
    <property type="entry name" value="Bact_Transport_Assoc"/>
</dbReference>
<feature type="domain" description="DUF418" evidence="2">
    <location>
        <begin position="231"/>
        <end position="384"/>
    </location>
</feature>
<reference evidence="3" key="1">
    <citation type="submission" date="2022-06" db="EMBL/GenBank/DDBJ databases">
        <title>Genome sequencing of Brevibacillus sp. BB3-R1.</title>
        <authorList>
            <person name="Heo J."/>
            <person name="Lee D."/>
            <person name="Won M."/>
            <person name="Han B.-H."/>
            <person name="Hong S.-B."/>
            <person name="Kwon S.-W."/>
        </authorList>
    </citation>
    <scope>NUCLEOTIDE SEQUENCE</scope>
    <source>
        <strain evidence="3">BB3-R1</strain>
    </source>
</reference>
<dbReference type="RefSeq" id="WP_251870815.1">
    <property type="nucleotide sequence ID" value="NZ_CP098755.1"/>
</dbReference>
<accession>A0ABY4WA70</accession>
<keyword evidence="1" id="KW-0812">Transmembrane</keyword>
<feature type="transmembrane region" description="Helical" evidence="1">
    <location>
        <begin position="208"/>
        <end position="230"/>
    </location>
</feature>
<feature type="transmembrane region" description="Helical" evidence="1">
    <location>
        <begin position="317"/>
        <end position="336"/>
    </location>
</feature>
<dbReference type="Pfam" id="PF04235">
    <property type="entry name" value="DUF418"/>
    <property type="match status" value="1"/>
</dbReference>
<feature type="transmembrane region" description="Helical" evidence="1">
    <location>
        <begin position="12"/>
        <end position="34"/>
    </location>
</feature>
<feature type="transmembrane region" description="Helical" evidence="1">
    <location>
        <begin position="54"/>
        <end position="73"/>
    </location>
</feature>
<dbReference type="PANTHER" id="PTHR30590:SF2">
    <property type="entry name" value="INNER MEMBRANE PROTEIN"/>
    <property type="match status" value="1"/>
</dbReference>
<keyword evidence="1" id="KW-1133">Transmembrane helix</keyword>
<organism evidence="3 4">
    <name type="scientific">Brevibacillus ruminantium</name>
    <dbReference type="NCBI Taxonomy" id="2950604"/>
    <lineage>
        <taxon>Bacteria</taxon>
        <taxon>Bacillati</taxon>
        <taxon>Bacillota</taxon>
        <taxon>Bacilli</taxon>
        <taxon>Bacillales</taxon>
        <taxon>Paenibacillaceae</taxon>
        <taxon>Brevibacillus</taxon>
    </lineage>
</organism>
<dbReference type="Proteomes" id="UP001056500">
    <property type="component" value="Chromosome"/>
</dbReference>
<keyword evidence="4" id="KW-1185">Reference proteome</keyword>
<dbReference type="PANTHER" id="PTHR30590">
    <property type="entry name" value="INNER MEMBRANE PROTEIN"/>
    <property type="match status" value="1"/>
</dbReference>
<proteinExistence type="predicted"/>
<name>A0ABY4WA70_9BACL</name>
<feature type="transmembrane region" description="Helical" evidence="1">
    <location>
        <begin position="342"/>
        <end position="361"/>
    </location>
</feature>
<sequence>MEQRKRTGLIDAARGFSLLGILLANMLIFQYGIWGKDQMQFYSLSALDTTVRTILEITVEHSFLPIFTFLFGYGMIKMKEGLQAAGRKPFWALARRFLFLFVIGLLHSHFLTESDILSFYGFIGFFLLLFLNRKPRTLLIWGTSLLLLFSLLGLVPEKEKAPSSHSVKIDFAQQDYIKETIIVYGTGTYSEIKQHRQQPAPIMEEEPIAILILLLLTPLLTAPMFLFGMYAAKKSWFQKPQDEQGAYGRRALIFLAAGFCLKVLPHLFSDQAWASTGELAGANLAALGYLFSFAWLYSARISSPWMKRFEAVGKLSLTNYLMQTLVCTTIFYGYGLGWFGKLGVAAGCGLALLLYALQLFASKWYLRHFSAGPAEKLLRIWTYLSFHGKVKTRAPQLQRETLQSRPL</sequence>
<protein>
    <submittedName>
        <fullName evidence="3">DUF418 domain-containing protein</fullName>
    </submittedName>
</protein>
<dbReference type="InterPro" id="IPR007349">
    <property type="entry name" value="DUF418"/>
</dbReference>
<keyword evidence="1" id="KW-0472">Membrane</keyword>
<feature type="transmembrane region" description="Helical" evidence="1">
    <location>
        <begin position="251"/>
        <end position="268"/>
    </location>
</feature>
<evidence type="ECO:0000313" key="3">
    <source>
        <dbReference type="EMBL" id="USG63736.1"/>
    </source>
</evidence>
<evidence type="ECO:0000256" key="1">
    <source>
        <dbReference type="SAM" id="Phobius"/>
    </source>
</evidence>
<dbReference type="EMBL" id="CP098755">
    <property type="protein sequence ID" value="USG63736.1"/>
    <property type="molecule type" value="Genomic_DNA"/>
</dbReference>
<feature type="transmembrane region" description="Helical" evidence="1">
    <location>
        <begin position="138"/>
        <end position="155"/>
    </location>
</feature>
<evidence type="ECO:0000259" key="2">
    <source>
        <dbReference type="Pfam" id="PF04235"/>
    </source>
</evidence>
<evidence type="ECO:0000313" key="4">
    <source>
        <dbReference type="Proteomes" id="UP001056500"/>
    </source>
</evidence>